<organism evidence="1 2">
    <name type="scientific">Paenibacillus methanolicus</name>
    <dbReference type="NCBI Taxonomy" id="582686"/>
    <lineage>
        <taxon>Bacteria</taxon>
        <taxon>Bacillati</taxon>
        <taxon>Bacillota</taxon>
        <taxon>Bacilli</taxon>
        <taxon>Bacillales</taxon>
        <taxon>Paenibacillaceae</taxon>
        <taxon>Paenibacillus</taxon>
    </lineage>
</organism>
<sequence length="94" mass="11271">MDGRRRKAYLTLNYQAFLDIKNGGAYNEDNWNRVFRVAHAFHNLAWYIAENFEGFEEEEFWGRIAGLERDFGMSHYRELFERVSGDMVNKEKKP</sequence>
<protein>
    <submittedName>
        <fullName evidence="1">Uncharacterized protein</fullName>
    </submittedName>
</protein>
<comment type="caution">
    <text evidence="1">The sequence shown here is derived from an EMBL/GenBank/DDBJ whole genome shotgun (WGS) entry which is preliminary data.</text>
</comment>
<reference evidence="1 2" key="1">
    <citation type="submission" date="2019-07" db="EMBL/GenBank/DDBJ databases">
        <title>Genomic Encyclopedia of Type Strains, Phase III (KMG-III): the genomes of soil and plant-associated and newly described type strains.</title>
        <authorList>
            <person name="Whitman W."/>
        </authorList>
    </citation>
    <scope>NUCLEOTIDE SEQUENCE [LARGE SCALE GENOMIC DNA]</scope>
    <source>
        <strain evidence="1 2">BL24</strain>
    </source>
</reference>
<evidence type="ECO:0000313" key="1">
    <source>
        <dbReference type="EMBL" id="TYP74502.1"/>
    </source>
</evidence>
<dbReference type="OrthoDB" id="2626496at2"/>
<keyword evidence="2" id="KW-1185">Reference proteome</keyword>
<proteinExistence type="predicted"/>
<dbReference type="AlphaFoldDB" id="A0A5S5C7P1"/>
<dbReference type="Proteomes" id="UP000323257">
    <property type="component" value="Unassembled WGS sequence"/>
</dbReference>
<dbReference type="EMBL" id="VNHS01000005">
    <property type="protein sequence ID" value="TYP74502.1"/>
    <property type="molecule type" value="Genomic_DNA"/>
</dbReference>
<dbReference type="RefSeq" id="WP_148929763.1">
    <property type="nucleotide sequence ID" value="NZ_VNHS01000005.1"/>
</dbReference>
<gene>
    <name evidence="1" type="ORF">BCM02_10546</name>
</gene>
<accession>A0A5S5C7P1</accession>
<name>A0A5S5C7P1_9BACL</name>
<evidence type="ECO:0000313" key="2">
    <source>
        <dbReference type="Proteomes" id="UP000323257"/>
    </source>
</evidence>